<evidence type="ECO:0000256" key="10">
    <source>
        <dbReference type="ARBA" id="ARBA00035449"/>
    </source>
</evidence>
<dbReference type="PANTHER" id="PTHR13551:SF1">
    <property type="entry name" value="MEMBRANE PROTEIN BRI3"/>
    <property type="match status" value="1"/>
</dbReference>
<comment type="subunit">
    <text evidence="11">Interacts with BRI3BP. Interacts with MGAT1 and IFITM3.</text>
</comment>
<keyword evidence="5 12" id="KW-0812">Transmembrane</keyword>
<evidence type="ECO:0000256" key="4">
    <source>
        <dbReference type="ARBA" id="ARBA00022490"/>
    </source>
</evidence>
<dbReference type="InterPro" id="IPR019317">
    <property type="entry name" value="BRI3"/>
</dbReference>
<feature type="transmembrane region" description="Helical" evidence="12">
    <location>
        <begin position="101"/>
        <end position="120"/>
    </location>
</feature>
<keyword evidence="8" id="KW-0458">Lysosome</keyword>
<evidence type="ECO:0000256" key="5">
    <source>
        <dbReference type="ARBA" id="ARBA00022692"/>
    </source>
</evidence>
<protein>
    <recommendedName>
        <fullName evidence="9">Membrane protein BRI3</fullName>
    </recommendedName>
    <alternativeName>
        <fullName evidence="10">Brain protein I3</fullName>
    </alternativeName>
</protein>
<name>A0A6J3LI67_9HYME</name>
<evidence type="ECO:0000313" key="13">
    <source>
        <dbReference type="Proteomes" id="UP000504631"/>
    </source>
</evidence>
<evidence type="ECO:0000256" key="6">
    <source>
        <dbReference type="ARBA" id="ARBA00022989"/>
    </source>
</evidence>
<keyword evidence="4" id="KW-0963">Cytoplasm</keyword>
<dbReference type="Proteomes" id="UP000504631">
    <property type="component" value="Unplaced"/>
</dbReference>
<dbReference type="PANTHER" id="PTHR13551">
    <property type="entry name" value="BRAIN PROTEIN I3"/>
    <property type="match status" value="1"/>
</dbReference>
<dbReference type="KEGG" id="bvk:117242553"/>
<dbReference type="RefSeq" id="XP_033365224.1">
    <property type="nucleotide sequence ID" value="XM_033509333.1"/>
</dbReference>
<evidence type="ECO:0000313" key="14">
    <source>
        <dbReference type="RefSeq" id="XP_033365223.1"/>
    </source>
</evidence>
<dbReference type="GeneID" id="117242553"/>
<keyword evidence="13" id="KW-1185">Reference proteome</keyword>
<dbReference type="GO" id="GO:0005765">
    <property type="term" value="C:lysosomal membrane"/>
    <property type="evidence" value="ECO:0007669"/>
    <property type="project" value="UniProtKB-SubCell"/>
</dbReference>
<evidence type="ECO:0000256" key="8">
    <source>
        <dbReference type="ARBA" id="ARBA00023228"/>
    </source>
</evidence>
<reference evidence="14 15" key="1">
    <citation type="submission" date="2025-04" db="UniProtKB">
        <authorList>
            <consortium name="RefSeq"/>
        </authorList>
    </citation>
    <scope>IDENTIFICATION</scope>
    <source>
        <tissue evidence="14 15">Muscle</tissue>
    </source>
</reference>
<comment type="subcellular location">
    <subcellularLocation>
        <location evidence="2">Cytoplasm</location>
        <location evidence="2">Perinuclear region</location>
    </subcellularLocation>
    <subcellularLocation>
        <location evidence="1">Lysosome membrane</location>
        <topology evidence="1">Multi-pass membrane protein</topology>
    </subcellularLocation>
</comment>
<evidence type="ECO:0000256" key="1">
    <source>
        <dbReference type="ARBA" id="ARBA00004155"/>
    </source>
</evidence>
<proteinExistence type="inferred from homology"/>
<dbReference type="GO" id="GO:0048471">
    <property type="term" value="C:perinuclear region of cytoplasm"/>
    <property type="evidence" value="ECO:0007669"/>
    <property type="project" value="UniProtKB-SubCell"/>
</dbReference>
<evidence type="ECO:0000256" key="12">
    <source>
        <dbReference type="SAM" id="Phobius"/>
    </source>
</evidence>
<evidence type="ECO:0000256" key="11">
    <source>
        <dbReference type="ARBA" id="ARBA00046593"/>
    </source>
</evidence>
<accession>A0A6J3LI67</accession>
<sequence length="133" mass="14094">MEKQPLITGNDKPPSYAAATAPITNSSWQSHPGYNATQCAGSTSWSPPAGYYPSASGTNNHNYVPSYGSTQSTTILMPEIILVGGCPACRVGVMEDDFTCLGLLCAILFFPLGIICCLLLKTRRCSNCGAYFG</sequence>
<evidence type="ECO:0000256" key="3">
    <source>
        <dbReference type="ARBA" id="ARBA00008090"/>
    </source>
</evidence>
<keyword evidence="6 12" id="KW-1133">Transmembrane helix</keyword>
<gene>
    <name evidence="14 15" type="primary">LOC117242553</name>
</gene>
<evidence type="ECO:0000256" key="7">
    <source>
        <dbReference type="ARBA" id="ARBA00023136"/>
    </source>
</evidence>
<comment type="similarity">
    <text evidence="3">Belongs to the BRI3 family.</text>
</comment>
<dbReference type="RefSeq" id="XP_033365223.1">
    <property type="nucleotide sequence ID" value="XM_033509332.1"/>
</dbReference>
<organism evidence="13 14">
    <name type="scientific">Bombus vosnesenskii</name>
    <dbReference type="NCBI Taxonomy" id="207650"/>
    <lineage>
        <taxon>Eukaryota</taxon>
        <taxon>Metazoa</taxon>
        <taxon>Ecdysozoa</taxon>
        <taxon>Arthropoda</taxon>
        <taxon>Hexapoda</taxon>
        <taxon>Insecta</taxon>
        <taxon>Pterygota</taxon>
        <taxon>Neoptera</taxon>
        <taxon>Endopterygota</taxon>
        <taxon>Hymenoptera</taxon>
        <taxon>Apocrita</taxon>
        <taxon>Aculeata</taxon>
        <taxon>Apoidea</taxon>
        <taxon>Anthophila</taxon>
        <taxon>Apidae</taxon>
        <taxon>Bombus</taxon>
        <taxon>Pyrobombus</taxon>
    </lineage>
</organism>
<keyword evidence="7 12" id="KW-0472">Membrane</keyword>
<dbReference type="AlphaFoldDB" id="A0A6J3LI67"/>
<evidence type="ECO:0000256" key="2">
    <source>
        <dbReference type="ARBA" id="ARBA00004556"/>
    </source>
</evidence>
<evidence type="ECO:0000256" key="9">
    <source>
        <dbReference type="ARBA" id="ARBA00035284"/>
    </source>
</evidence>
<dbReference type="Pfam" id="PF10164">
    <property type="entry name" value="BRI3"/>
    <property type="match status" value="1"/>
</dbReference>
<evidence type="ECO:0000313" key="15">
    <source>
        <dbReference type="RefSeq" id="XP_033365224.1"/>
    </source>
</evidence>